<evidence type="ECO:0000256" key="2">
    <source>
        <dbReference type="ARBA" id="ARBA00022695"/>
    </source>
</evidence>
<dbReference type="STRING" id="29172.A0A0D8XAV0"/>
<dbReference type="GO" id="GO:0005978">
    <property type="term" value="P:glycogen biosynthetic process"/>
    <property type="evidence" value="ECO:0007669"/>
    <property type="project" value="UniProtKB-UniPathway"/>
</dbReference>
<dbReference type="EMBL" id="KN722686">
    <property type="protein sequence ID" value="KJH39641.1"/>
    <property type="molecule type" value="Genomic_DNA"/>
</dbReference>
<name>A0A0D8XAV0_DICVI</name>
<feature type="non-terminal residue" evidence="3">
    <location>
        <position position="111"/>
    </location>
</feature>
<reference evidence="4" key="2">
    <citation type="journal article" date="2016" name="Sci. Rep.">
        <title>Dictyocaulus viviparus genome, variome and transcriptome elucidate lungworm biology and support future intervention.</title>
        <authorList>
            <person name="McNulty S.N."/>
            <person name="Strube C."/>
            <person name="Rosa B.A."/>
            <person name="Martin J.C."/>
            <person name="Tyagi R."/>
            <person name="Choi Y.J."/>
            <person name="Wang Q."/>
            <person name="Hallsworth Pepin K."/>
            <person name="Zhang X."/>
            <person name="Ozersky P."/>
            <person name="Wilson R.K."/>
            <person name="Sternberg P.W."/>
            <person name="Gasser R.B."/>
            <person name="Mitreva M."/>
        </authorList>
    </citation>
    <scope>NUCLEOTIDE SEQUENCE [LARGE SCALE GENOMIC DNA]</scope>
    <source>
        <strain evidence="4">HannoverDv2000</strain>
    </source>
</reference>
<evidence type="ECO:0000313" key="4">
    <source>
        <dbReference type="Proteomes" id="UP000053766"/>
    </source>
</evidence>
<keyword evidence="2" id="KW-0548">Nucleotidyltransferase</keyword>
<evidence type="ECO:0000313" key="3">
    <source>
        <dbReference type="EMBL" id="KJH39641.1"/>
    </source>
</evidence>
<organism evidence="3 4">
    <name type="scientific">Dictyocaulus viviparus</name>
    <name type="common">Bovine lungworm</name>
    <dbReference type="NCBI Taxonomy" id="29172"/>
    <lineage>
        <taxon>Eukaryota</taxon>
        <taxon>Metazoa</taxon>
        <taxon>Ecdysozoa</taxon>
        <taxon>Nematoda</taxon>
        <taxon>Chromadorea</taxon>
        <taxon>Rhabditida</taxon>
        <taxon>Rhabditina</taxon>
        <taxon>Rhabditomorpha</taxon>
        <taxon>Strongyloidea</taxon>
        <taxon>Metastrongylidae</taxon>
        <taxon>Dictyocaulus</taxon>
    </lineage>
</organism>
<dbReference type="AlphaFoldDB" id="A0A0D8XAV0"/>
<dbReference type="InterPro" id="IPR002618">
    <property type="entry name" value="UDPGP_fam"/>
</dbReference>
<dbReference type="Gene3D" id="3.90.550.10">
    <property type="entry name" value="Spore Coat Polysaccharide Biosynthesis Protein SpsA, Chain A"/>
    <property type="match status" value="1"/>
</dbReference>
<accession>A0A0D8XAV0</accession>
<reference evidence="3 4" key="1">
    <citation type="submission" date="2013-11" db="EMBL/GenBank/DDBJ databases">
        <title>Draft genome of the bovine lungworm Dictyocaulus viviparus.</title>
        <authorList>
            <person name="Mitreva M."/>
        </authorList>
    </citation>
    <scope>NUCLEOTIDE SEQUENCE [LARGE SCALE GENOMIC DNA]</scope>
    <source>
        <strain evidence="3 4">HannoverDv2000</strain>
    </source>
</reference>
<protein>
    <submittedName>
        <fullName evidence="3">Uncharacterized protein</fullName>
    </submittedName>
</protein>
<feature type="non-terminal residue" evidence="3">
    <location>
        <position position="1"/>
    </location>
</feature>
<dbReference type="Proteomes" id="UP000053766">
    <property type="component" value="Unassembled WGS sequence"/>
</dbReference>
<sequence>RDIMFVSNIDNTGATLDLKIAQFACDEAVDYIMECTTKTQSDIKKNRSLKQSLSSLILTVALWETNEVSKNGKKRVVTSSHINRTRISLPHRHRKEDDNFSLAAESLDDAN</sequence>
<proteinExistence type="predicted"/>
<dbReference type="UniPathway" id="UPA00164"/>
<dbReference type="GO" id="GO:0070569">
    <property type="term" value="F:uridylyltransferase activity"/>
    <property type="evidence" value="ECO:0007669"/>
    <property type="project" value="InterPro"/>
</dbReference>
<evidence type="ECO:0000256" key="1">
    <source>
        <dbReference type="ARBA" id="ARBA00022679"/>
    </source>
</evidence>
<dbReference type="InterPro" id="IPR029044">
    <property type="entry name" value="Nucleotide-diphossugar_trans"/>
</dbReference>
<gene>
    <name evidence="3" type="ORF">DICVIV_14478</name>
</gene>
<dbReference type="Pfam" id="PF01704">
    <property type="entry name" value="UDPGP"/>
    <property type="match status" value="1"/>
</dbReference>
<keyword evidence="4" id="KW-1185">Reference proteome</keyword>
<keyword evidence="1" id="KW-0808">Transferase</keyword>
<dbReference type="OrthoDB" id="932129at2759"/>